<dbReference type="AlphaFoldDB" id="A0A1Y2H9I4"/>
<keyword evidence="1" id="KW-0472">Membrane</keyword>
<keyword evidence="1" id="KW-0812">Transmembrane</keyword>
<feature type="transmembrane region" description="Helical" evidence="1">
    <location>
        <begin position="53"/>
        <end position="73"/>
    </location>
</feature>
<name>A0A1Y2H9I4_9FUNG</name>
<sequence>MGLLVSASDREFPHRQVLRRLVCLVLTKRRPISNGPLFFSLPTLCSISSSPRFCFPLLGLFFLSIFPSTLLWMSCNISNSFRQLILSSW</sequence>
<evidence type="ECO:0000313" key="2">
    <source>
        <dbReference type="EMBL" id="ORZ31240.1"/>
    </source>
</evidence>
<proteinExistence type="predicted"/>
<evidence type="ECO:0000313" key="3">
    <source>
        <dbReference type="Proteomes" id="UP000193411"/>
    </source>
</evidence>
<accession>A0A1Y2H9I4</accession>
<evidence type="ECO:0000256" key="1">
    <source>
        <dbReference type="SAM" id="Phobius"/>
    </source>
</evidence>
<gene>
    <name evidence="2" type="ORF">BCR44DRAFT_173291</name>
</gene>
<organism evidence="2 3">
    <name type="scientific">Catenaria anguillulae PL171</name>
    <dbReference type="NCBI Taxonomy" id="765915"/>
    <lineage>
        <taxon>Eukaryota</taxon>
        <taxon>Fungi</taxon>
        <taxon>Fungi incertae sedis</taxon>
        <taxon>Blastocladiomycota</taxon>
        <taxon>Blastocladiomycetes</taxon>
        <taxon>Blastocladiales</taxon>
        <taxon>Catenariaceae</taxon>
        <taxon>Catenaria</taxon>
    </lineage>
</organism>
<comment type="caution">
    <text evidence="2">The sequence shown here is derived from an EMBL/GenBank/DDBJ whole genome shotgun (WGS) entry which is preliminary data.</text>
</comment>
<keyword evidence="3" id="KW-1185">Reference proteome</keyword>
<dbReference type="EMBL" id="MCFL01000064">
    <property type="protein sequence ID" value="ORZ31240.1"/>
    <property type="molecule type" value="Genomic_DNA"/>
</dbReference>
<dbReference type="Proteomes" id="UP000193411">
    <property type="component" value="Unassembled WGS sequence"/>
</dbReference>
<reference evidence="2 3" key="1">
    <citation type="submission" date="2016-07" db="EMBL/GenBank/DDBJ databases">
        <title>Pervasive Adenine N6-methylation of Active Genes in Fungi.</title>
        <authorList>
            <consortium name="DOE Joint Genome Institute"/>
            <person name="Mondo S.J."/>
            <person name="Dannebaum R.O."/>
            <person name="Kuo R.C."/>
            <person name="Labutti K."/>
            <person name="Haridas S."/>
            <person name="Kuo A."/>
            <person name="Salamov A."/>
            <person name="Ahrendt S.R."/>
            <person name="Lipzen A."/>
            <person name="Sullivan W."/>
            <person name="Andreopoulos W.B."/>
            <person name="Clum A."/>
            <person name="Lindquist E."/>
            <person name="Daum C."/>
            <person name="Ramamoorthy G.K."/>
            <person name="Gryganskyi A."/>
            <person name="Culley D."/>
            <person name="Magnuson J.K."/>
            <person name="James T.Y."/>
            <person name="O'Malley M.A."/>
            <person name="Stajich J.E."/>
            <person name="Spatafora J.W."/>
            <person name="Visel A."/>
            <person name="Grigoriev I.V."/>
        </authorList>
    </citation>
    <scope>NUCLEOTIDE SEQUENCE [LARGE SCALE GENOMIC DNA]</scope>
    <source>
        <strain evidence="2 3">PL171</strain>
    </source>
</reference>
<keyword evidence="1" id="KW-1133">Transmembrane helix</keyword>
<protein>
    <submittedName>
        <fullName evidence="2">Uncharacterized protein</fullName>
    </submittedName>
</protein>